<dbReference type="AlphaFoldDB" id="F0V1W8"/>
<dbReference type="Proteomes" id="UP000008645">
    <property type="component" value="Chromosome"/>
</dbReference>
<feature type="chain" id="PRO_5003262450" evidence="1">
    <location>
        <begin position="23"/>
        <end position="90"/>
    </location>
</feature>
<keyword evidence="1" id="KW-0732">Signal</keyword>
<accession>F0V1W8</accession>
<name>F0V1W8_MYCS3</name>
<reference evidence="2 3" key="1">
    <citation type="journal article" date="2011" name="J. Bacteriol.">
        <title>Complete genome sequence of the hemotrophic Mycoplasma suis strain KI3806.</title>
        <authorList>
            <person name="Oehlerking J."/>
            <person name="Kube M."/>
            <person name="Felder K.M."/>
            <person name="Matter D."/>
            <person name="Wittenbrink M.M."/>
            <person name="Schwarzenbach S."/>
            <person name="Kramer M.M."/>
            <person name="Hoelzle K."/>
            <person name="Hoelzle L.E."/>
        </authorList>
    </citation>
    <scope>NUCLEOTIDE SEQUENCE [LARGE SCALE GENOMIC DNA]</scope>
    <source>
        <strain evidence="3">KI_3806</strain>
    </source>
</reference>
<dbReference type="EMBL" id="FQ790233">
    <property type="protein sequence ID" value="CBZ40649.1"/>
    <property type="molecule type" value="Genomic_DNA"/>
</dbReference>
<sequence>MSFWIKGLVCAMLVGASGGAVAGRYYVNEISSRKYKESENIQNFKEKNSSGMTEEDREFAYWYESVPSIRGNDSQEVESYYGVGEKWGWL</sequence>
<dbReference type="HOGENOM" id="CLU_2437682_0_0_14"/>
<evidence type="ECO:0000256" key="1">
    <source>
        <dbReference type="SAM" id="SignalP"/>
    </source>
</evidence>
<dbReference type="KEGG" id="msk:MSUIS_05560"/>
<gene>
    <name evidence="2" type="ORF">MSUIS_05560</name>
</gene>
<evidence type="ECO:0000313" key="3">
    <source>
        <dbReference type="Proteomes" id="UP000008645"/>
    </source>
</evidence>
<evidence type="ECO:0000313" key="2">
    <source>
        <dbReference type="EMBL" id="CBZ40649.1"/>
    </source>
</evidence>
<protein>
    <submittedName>
        <fullName evidence="2">Uncharacterized protein</fullName>
    </submittedName>
</protein>
<feature type="signal peptide" evidence="1">
    <location>
        <begin position="1"/>
        <end position="22"/>
    </location>
</feature>
<organism evidence="2 3">
    <name type="scientific">Mycoplasma suis (strain KI_3806)</name>
    <dbReference type="NCBI Taxonomy" id="708248"/>
    <lineage>
        <taxon>Bacteria</taxon>
        <taxon>Bacillati</taxon>
        <taxon>Mycoplasmatota</taxon>
        <taxon>Mollicutes</taxon>
        <taxon>Mycoplasmataceae</taxon>
        <taxon>Mycoplasma</taxon>
    </lineage>
</organism>
<proteinExistence type="predicted"/>